<dbReference type="InterPro" id="IPR011990">
    <property type="entry name" value="TPR-like_helical_dom_sf"/>
</dbReference>
<dbReference type="InterPro" id="IPR000594">
    <property type="entry name" value="ThiF_NAD_FAD-bd"/>
</dbReference>
<evidence type="ECO:0000256" key="4">
    <source>
        <dbReference type="ARBA" id="ARBA00016279"/>
    </source>
</evidence>
<keyword evidence="6" id="KW-0479">Metal-binding</keyword>
<evidence type="ECO:0000256" key="5">
    <source>
        <dbReference type="ARBA" id="ARBA00022664"/>
    </source>
</evidence>
<keyword evidence="13" id="KW-0508">mRNA splicing</keyword>
<dbReference type="EMBL" id="CADEPM010000006">
    <property type="protein sequence ID" value="CAB3407013.1"/>
    <property type="molecule type" value="Genomic_DNA"/>
</dbReference>
<keyword evidence="7" id="KW-0747">Spliceosome</keyword>
<dbReference type="Pfam" id="PF23233">
    <property type="entry name" value="HAT_Syf1_CNRKL1_N"/>
    <property type="match status" value="1"/>
</dbReference>
<keyword evidence="18" id="KW-0732">Signal</keyword>
<dbReference type="GO" id="GO:0000349">
    <property type="term" value="P:generation of catalytic spliceosome for first transesterification step"/>
    <property type="evidence" value="ECO:0007669"/>
    <property type="project" value="TreeGrafter"/>
</dbReference>
<evidence type="ECO:0000259" key="20">
    <source>
        <dbReference type="Pfam" id="PF23220"/>
    </source>
</evidence>
<comment type="caution">
    <text evidence="23">The sequence shown here is derived from an EMBL/GenBank/DDBJ whole genome shotgun (WGS) entry which is preliminary data.</text>
</comment>
<feature type="domain" description="Pre-mRNA-splicing factor Syf1/CRNKL1-like C-terminal HAT-repeats" evidence="21">
    <location>
        <begin position="855"/>
        <end position="1226"/>
    </location>
</feature>
<comment type="similarity">
    <text evidence="2">Belongs to the ubiquitin-activating E1 family. UBA5 subfamily.</text>
</comment>
<dbReference type="SUPFAM" id="SSF48452">
    <property type="entry name" value="TPR-like"/>
    <property type="match status" value="4"/>
</dbReference>
<evidence type="ECO:0000259" key="21">
    <source>
        <dbReference type="Pfam" id="PF23231"/>
    </source>
</evidence>
<evidence type="ECO:0000256" key="18">
    <source>
        <dbReference type="SAM" id="SignalP"/>
    </source>
</evidence>
<keyword evidence="9" id="KW-0547">Nucleotide-binding</keyword>
<keyword evidence="8" id="KW-0677">Repeat</keyword>
<evidence type="ECO:0000256" key="12">
    <source>
        <dbReference type="ARBA" id="ARBA00022840"/>
    </source>
</evidence>
<gene>
    <name evidence="23" type="ORF">CBOVIS_LOCUS9004</name>
</gene>
<dbReference type="InterPro" id="IPR056350">
    <property type="entry name" value="HAT_Syf1_central"/>
</dbReference>
<evidence type="ECO:0000259" key="22">
    <source>
        <dbReference type="Pfam" id="PF23233"/>
    </source>
</evidence>
<evidence type="ECO:0000259" key="19">
    <source>
        <dbReference type="Pfam" id="PF00899"/>
    </source>
</evidence>
<dbReference type="InterPro" id="IPR035985">
    <property type="entry name" value="Ubiquitin-activating_enz"/>
</dbReference>
<evidence type="ECO:0000256" key="3">
    <source>
        <dbReference type="ARBA" id="ARBA00008644"/>
    </source>
</evidence>
<organism evidence="23 24">
    <name type="scientific">Caenorhabditis bovis</name>
    <dbReference type="NCBI Taxonomy" id="2654633"/>
    <lineage>
        <taxon>Eukaryota</taxon>
        <taxon>Metazoa</taxon>
        <taxon>Ecdysozoa</taxon>
        <taxon>Nematoda</taxon>
        <taxon>Chromadorea</taxon>
        <taxon>Rhabditida</taxon>
        <taxon>Rhabditina</taxon>
        <taxon>Rhabditomorpha</taxon>
        <taxon>Rhabditoidea</taxon>
        <taxon>Rhabditidae</taxon>
        <taxon>Peloderinae</taxon>
        <taxon>Caenorhabditis</taxon>
    </lineage>
</organism>
<dbReference type="InterPro" id="IPR055430">
    <property type="entry name" value="HAT_Syf1_CNRKL1_C"/>
</dbReference>
<feature type="chain" id="PRO_5035948292" description="Ubiquitin-like modifier-activating enzyme 5" evidence="18">
    <location>
        <begin position="18"/>
        <end position="1311"/>
    </location>
</feature>
<dbReference type="FunFam" id="1.25.40.10:FF:000680">
    <property type="entry name" value="Pre-mRNA-splicing factor SYF1"/>
    <property type="match status" value="1"/>
</dbReference>
<proteinExistence type="inferred from homology"/>
<dbReference type="GO" id="GO:0008641">
    <property type="term" value="F:ubiquitin-like modifier activating enzyme activity"/>
    <property type="evidence" value="ECO:0007669"/>
    <property type="project" value="InterPro"/>
</dbReference>
<accession>A0A8S1F813</accession>
<feature type="domain" description="Pre-mRNA-splicing factor SYF1 central HAT repeats" evidence="20">
    <location>
        <begin position="650"/>
        <end position="853"/>
    </location>
</feature>
<dbReference type="GO" id="GO:0046872">
    <property type="term" value="F:metal ion binding"/>
    <property type="evidence" value="ECO:0007669"/>
    <property type="project" value="UniProtKB-KW"/>
</dbReference>
<dbReference type="FunFam" id="1.25.40.10:FF:001536">
    <property type="entry name" value="SYF pre-mRNA splicing factor homolog"/>
    <property type="match status" value="1"/>
</dbReference>
<dbReference type="InterPro" id="IPR045075">
    <property type="entry name" value="Syf1-like"/>
</dbReference>
<sequence length="1311" mass="150496">MHFKFLLKLWSIALNLFLKEFNNRTGVDMLTTAFWFSNVERIELTMLFCHNKMSNNIDELAKRVKSMADSLKNTIDESKALNVEQSKRPAAYREKIEKLSAEVVDSNPYSRLMALQRMGIVKDYEQIRQKTIAVVGVGGVGSVVAEMLTRCGIGKLILFDYDKVEIANMNRLFYQPHQSGLSKVEAARDTLIHVNPDVDIEIHNFNITTIDNFKTFVSRLRNGSISDGKVDLVLSCVDNFEARMTVNTACNEENQIWIESGVSENAVSGHIQYIEPGKTACFACVPPLVVASNIDERTLKRDGVCAASLPTTMAVVAGFLVMNALKFLLKFGEVSPYVGYNALVDFFPRDSIQPNPCCDDQYCQIRQKEYQEKLANEPVIIEAKKEENDEVVHEENCWGIELVDESVPASAPTLSASASGLKSAYEAPEKTGEEIEIPKASSNSLAELMESMNDKENEDASQKDIDNISTKLERIPNFNTLKTISPDDIPYEEDILRNPTSVNCWQRYIDHKKQNKSSFKQVFLIYERALAIFERSYKLWFHYLKYRESSISHKCPTDPAWASLCDTYERCLMRLHKMPRIWQCYCEVMIKRGLVTETRRVFDRALRSLPVTQHMRIWTPYLEFLTSHDLPETTIRAYRRYLKLNPRAREDYIEFLIARDQIDEAAKELATLVNMDQAVSEKKKTAHQLWTQLCDLISKNPVKIFSLNVDAIIRQGIYRYTDQVGFLWCSLADYYIRSAEFERARDVYEEAMSKVSTVRDFAQVYDAYAAFEEREVSIMMEEVEQSGDPEEETDLEWMFERYQNLMERKNLLLNSVLLRQNPHNVNEWLNRVKIFEGDYEKQIETFKEAVKSVNPKLQVGKVRDLWIAFAKLYEDNGDLDAARKTFEAAVLANYGGVSELANVWCAYAEMEMKHKRPKVAIALLSRACSVPLIGDNDNKQSVQSRVHRSPMLWAMYADYEECCGTVESCKKVYDKMIDLRVASPQMVMNYALFLEENEYFEAAFQAYEKGIALFRWPNVFDIWNTYLVKFIKRYGGKKLERARDLFEQCLENCPPKFAKYIFLLYAKLEEEHGLARHALSIYNRATSGVDRSDMHLMYNIYIKKVQEMYGIAQCRPIFERAIAELPEDKSRAMSLRYAQLETTVGEIDRARALYAHAAEISDPKVHIKFWDTWKNFEVSHGNEATVRDMLRVRRSVEASYNVNVTLTSVQMRVDAERKAQDSIVGSSNPMSSLEKEAEEKFGGSITQVSLNKGNISFVRGAGKTVQENTTENPDEIALDGDEEEEAMDIDTKTVPVQVFGGLKKDDDDETA</sequence>
<protein>
    <recommendedName>
        <fullName evidence="4">Ubiquitin-like modifier-activating enzyme 5</fullName>
    </recommendedName>
</protein>
<dbReference type="PANTHER" id="PTHR11246:SF5">
    <property type="entry name" value="PRE-MRNA-SPLICING FACTOR SYF1"/>
    <property type="match status" value="1"/>
</dbReference>
<comment type="similarity">
    <text evidence="3">Belongs to the crooked-neck family.</text>
</comment>
<dbReference type="CDD" id="cd00757">
    <property type="entry name" value="ThiF_MoeB_HesA_family"/>
    <property type="match status" value="1"/>
</dbReference>
<comment type="function">
    <text evidence="15">E1-like enzyme which activates ufm-1. Required for interaction between ufm-1 and ufc-1.</text>
</comment>
<dbReference type="InterPro" id="IPR029752">
    <property type="entry name" value="D-isomer_DH_CS1"/>
</dbReference>
<dbReference type="SMART" id="SM00386">
    <property type="entry name" value="HAT"/>
    <property type="match status" value="12"/>
</dbReference>
<feature type="domain" description="Pre-mRNA-splicing factor Syf1-like N-terminal HAT-repeats" evidence="22">
    <location>
        <begin position="487"/>
        <end position="646"/>
    </location>
</feature>
<dbReference type="GO" id="GO:0000974">
    <property type="term" value="C:Prp19 complex"/>
    <property type="evidence" value="ECO:0007669"/>
    <property type="project" value="TreeGrafter"/>
</dbReference>
<dbReference type="Gene3D" id="3.40.50.720">
    <property type="entry name" value="NAD(P)-binding Rossmann-like Domain"/>
    <property type="match status" value="1"/>
</dbReference>
<reference evidence="23 24" key="1">
    <citation type="submission" date="2020-04" db="EMBL/GenBank/DDBJ databases">
        <authorList>
            <person name="Laetsch R D."/>
            <person name="Stevens L."/>
            <person name="Kumar S."/>
            <person name="Blaxter L. M."/>
        </authorList>
    </citation>
    <scope>NUCLEOTIDE SEQUENCE [LARGE SCALE GENOMIC DNA]</scope>
</reference>
<feature type="domain" description="THIF-type NAD/FAD binding fold" evidence="19">
    <location>
        <begin position="109"/>
        <end position="342"/>
    </location>
</feature>
<keyword evidence="11" id="KW-0862">Zinc</keyword>
<dbReference type="FunFam" id="3.40.50.720:FF:000066">
    <property type="entry name" value="Putative ubiquitin-like modifier-activating enzyme 5"/>
    <property type="match status" value="1"/>
</dbReference>
<feature type="region of interest" description="Disordered" evidence="17">
    <location>
        <begin position="418"/>
        <end position="440"/>
    </location>
</feature>
<dbReference type="Pfam" id="PF23231">
    <property type="entry name" value="HAT_Syf1_CNRKL1_C"/>
    <property type="match status" value="1"/>
</dbReference>
<evidence type="ECO:0000256" key="6">
    <source>
        <dbReference type="ARBA" id="ARBA00022723"/>
    </source>
</evidence>
<dbReference type="Gene3D" id="1.25.40.10">
    <property type="entry name" value="Tetratricopeptide repeat domain"/>
    <property type="match status" value="2"/>
</dbReference>
<dbReference type="PROSITE" id="PS00065">
    <property type="entry name" value="D_2_HYDROXYACID_DH_1"/>
    <property type="match status" value="1"/>
</dbReference>
<evidence type="ECO:0000256" key="10">
    <source>
        <dbReference type="ARBA" id="ARBA00022786"/>
    </source>
</evidence>
<evidence type="ECO:0000256" key="15">
    <source>
        <dbReference type="ARBA" id="ARBA00055657"/>
    </source>
</evidence>
<keyword evidence="12" id="KW-0067">ATP-binding</keyword>
<dbReference type="Pfam" id="PF23220">
    <property type="entry name" value="HAT_Syf1_M"/>
    <property type="match status" value="1"/>
</dbReference>
<feature type="compositionally biased region" description="Basic and acidic residues" evidence="17">
    <location>
        <begin position="427"/>
        <end position="437"/>
    </location>
</feature>
<evidence type="ECO:0000256" key="9">
    <source>
        <dbReference type="ARBA" id="ARBA00022741"/>
    </source>
</evidence>
<dbReference type="Proteomes" id="UP000494206">
    <property type="component" value="Unassembled WGS sequence"/>
</dbReference>
<dbReference type="InterPro" id="IPR003107">
    <property type="entry name" value="HAT"/>
</dbReference>
<evidence type="ECO:0000256" key="1">
    <source>
        <dbReference type="ARBA" id="ARBA00004123"/>
    </source>
</evidence>
<dbReference type="SUPFAM" id="SSF69572">
    <property type="entry name" value="Activating enzymes of the ubiquitin-like proteins"/>
    <property type="match status" value="1"/>
</dbReference>
<dbReference type="GO" id="GO:0071007">
    <property type="term" value="C:U2-type catalytic step 2 spliceosome"/>
    <property type="evidence" value="ECO:0007669"/>
    <property type="project" value="TreeGrafter"/>
</dbReference>
<dbReference type="FunFam" id="1.25.40.10:FF:000137">
    <property type="entry name" value="Pre-mRNA-splicing factor syf1"/>
    <property type="match status" value="1"/>
</dbReference>
<dbReference type="OrthoDB" id="10067343at2759"/>
<comment type="subcellular location">
    <subcellularLocation>
        <location evidence="1">Nucleus</location>
    </subcellularLocation>
</comment>
<dbReference type="GO" id="GO:0005524">
    <property type="term" value="F:ATP binding"/>
    <property type="evidence" value="ECO:0007669"/>
    <property type="project" value="UniProtKB-KW"/>
</dbReference>
<keyword evidence="14" id="KW-0539">Nucleus</keyword>
<evidence type="ECO:0000256" key="17">
    <source>
        <dbReference type="SAM" id="MobiDB-lite"/>
    </source>
</evidence>
<evidence type="ECO:0000313" key="23">
    <source>
        <dbReference type="EMBL" id="CAB3407013.1"/>
    </source>
</evidence>
<evidence type="ECO:0000256" key="16">
    <source>
        <dbReference type="ARBA" id="ARBA00063988"/>
    </source>
</evidence>
<evidence type="ECO:0000256" key="2">
    <source>
        <dbReference type="ARBA" id="ARBA00005339"/>
    </source>
</evidence>
<dbReference type="InterPro" id="IPR055433">
    <property type="entry name" value="HAT_Syf1-like_N"/>
</dbReference>
<dbReference type="Pfam" id="PF00899">
    <property type="entry name" value="ThiF"/>
    <property type="match status" value="1"/>
</dbReference>
<evidence type="ECO:0000256" key="14">
    <source>
        <dbReference type="ARBA" id="ARBA00023242"/>
    </source>
</evidence>
<evidence type="ECO:0000256" key="7">
    <source>
        <dbReference type="ARBA" id="ARBA00022728"/>
    </source>
</evidence>
<keyword evidence="24" id="KW-1185">Reference proteome</keyword>
<evidence type="ECO:0000256" key="11">
    <source>
        <dbReference type="ARBA" id="ARBA00022833"/>
    </source>
</evidence>
<dbReference type="PANTHER" id="PTHR11246">
    <property type="entry name" value="PRE-MRNA SPLICING FACTOR"/>
    <property type="match status" value="1"/>
</dbReference>
<evidence type="ECO:0000313" key="24">
    <source>
        <dbReference type="Proteomes" id="UP000494206"/>
    </source>
</evidence>
<name>A0A8S1F813_9PELO</name>
<keyword evidence="10" id="KW-0833">Ubl conjugation pathway</keyword>
<dbReference type="GO" id="GO:0071014">
    <property type="term" value="C:post-mRNA release spliceosomal complex"/>
    <property type="evidence" value="ECO:0007669"/>
    <property type="project" value="TreeGrafter"/>
</dbReference>
<evidence type="ECO:0000256" key="8">
    <source>
        <dbReference type="ARBA" id="ARBA00022737"/>
    </source>
</evidence>
<keyword evidence="5" id="KW-0507">mRNA processing</keyword>
<evidence type="ECO:0000256" key="13">
    <source>
        <dbReference type="ARBA" id="ARBA00023187"/>
    </source>
</evidence>
<feature type="signal peptide" evidence="18">
    <location>
        <begin position="1"/>
        <end position="17"/>
    </location>
</feature>
<comment type="subunit">
    <text evidence="16">Interacts with ufc-1.</text>
</comment>